<dbReference type="GO" id="GO:0003972">
    <property type="term" value="F:RNA ligase (ATP) activity"/>
    <property type="evidence" value="ECO:0007669"/>
    <property type="project" value="TreeGrafter"/>
</dbReference>
<keyword evidence="2 13" id="KW-0436">Ligase</keyword>
<evidence type="ECO:0000256" key="12">
    <source>
        <dbReference type="PIRSR" id="PIRSR601233-3"/>
    </source>
</evidence>
<dbReference type="GO" id="GO:0046872">
    <property type="term" value="F:metal ion binding"/>
    <property type="evidence" value="ECO:0007669"/>
    <property type="project" value="UniProtKB-UniRule"/>
</dbReference>
<proteinExistence type="inferred from homology"/>
<feature type="active site" description="GMP-histidine intermediate" evidence="10">
    <location>
        <position position="412"/>
    </location>
</feature>
<evidence type="ECO:0000313" key="15">
    <source>
        <dbReference type="Proteomes" id="UP000178750"/>
    </source>
</evidence>
<dbReference type="EMBL" id="MGGF01000002">
    <property type="protein sequence ID" value="OGM22438.1"/>
    <property type="molecule type" value="Genomic_DNA"/>
</dbReference>
<sequence length="489" mass="53008">MQAVLLEKFKELEKDIWELPKSYDKGMLVPLRVIATQNLLREMDDGAIKQGINVAQLPGIIGASIMLPDAHWGYGFSIGGVAAFDLKRGIISPGGIGFDINCGMRLLTTNLTEKEVRPLIERIVNELFDAVPAGVGSAGAVRLSKKELKEVMVKGAAWAVEKGLGWEEDLRQIEEGGNIKGADPDAVSERAIQRGINQLGTLGSGNHYLEVQRVETIFDKETASELGILENGQVVVMIHCGSRGFGHQVGTDYLNTFESAMKKYEIKVPDMQLACAPIDSPEGKRYFSAMAAAANNAFCNRQVISHKVREVFSHVFGKSARDLEMNLVCDVAHNIAKIEEHKSPARNATHSDAGRPITNHKSRFRSVMVHRKGATRSFPGQPVIIGGSMETGSYLLMGSGGAMEKTFGSTAHGSGRTMSRTKAKSMLRGEDLQMKMKKRGIYVKTASFSGLAEEAGIAYKDIDEVVTAVSTADISQPVASFKPIGNIKG</sequence>
<evidence type="ECO:0000256" key="11">
    <source>
        <dbReference type="PIRSR" id="PIRSR601233-2"/>
    </source>
</evidence>
<comment type="catalytic activity">
    <reaction evidence="9">
        <text>a 3'-end 2',3'-cyclophospho-ribonucleotide-RNA + a 5'-end dephospho-ribonucleoside-RNA + GTP + H2O = a ribonucleotidyl-ribonucleotide-RNA + GMP + diphosphate + H(+)</text>
        <dbReference type="Rhea" id="RHEA:68080"/>
        <dbReference type="Rhea" id="RHEA-COMP:10464"/>
        <dbReference type="Rhea" id="RHEA-COMP:13936"/>
        <dbReference type="Rhea" id="RHEA-COMP:17355"/>
        <dbReference type="ChEBI" id="CHEBI:15377"/>
        <dbReference type="ChEBI" id="CHEBI:15378"/>
        <dbReference type="ChEBI" id="CHEBI:33019"/>
        <dbReference type="ChEBI" id="CHEBI:37565"/>
        <dbReference type="ChEBI" id="CHEBI:58115"/>
        <dbReference type="ChEBI" id="CHEBI:83064"/>
        <dbReference type="ChEBI" id="CHEBI:138284"/>
        <dbReference type="ChEBI" id="CHEBI:173118"/>
        <dbReference type="EC" id="6.5.1.8"/>
    </reaction>
</comment>
<dbReference type="Proteomes" id="UP000178750">
    <property type="component" value="Unassembled WGS sequence"/>
</dbReference>
<feature type="binding site" evidence="11">
    <location>
        <begin position="412"/>
        <end position="415"/>
    </location>
    <ligand>
        <name>GMP</name>
        <dbReference type="ChEBI" id="CHEBI:58115"/>
    </ligand>
</feature>
<organism evidence="14 15">
    <name type="scientific">Candidatus Woesebacteria bacterium RIFCSPHIGHO2_01_FULL_38_9b</name>
    <dbReference type="NCBI Taxonomy" id="1802493"/>
    <lineage>
        <taxon>Bacteria</taxon>
        <taxon>Candidatus Woeseibacteriota</taxon>
    </lineage>
</organism>
<evidence type="ECO:0000256" key="3">
    <source>
        <dbReference type="ARBA" id="ARBA00022723"/>
    </source>
</evidence>
<keyword evidence="7 12" id="KW-0464">Manganese</keyword>
<evidence type="ECO:0000256" key="4">
    <source>
        <dbReference type="ARBA" id="ARBA00022741"/>
    </source>
</evidence>
<feature type="binding site" evidence="12">
    <location>
        <position position="99"/>
    </location>
    <ligand>
        <name>Mn(2+)</name>
        <dbReference type="ChEBI" id="CHEBI:29035"/>
        <label>1</label>
    </ligand>
</feature>
<feature type="binding site" evidence="12">
    <location>
        <position position="207"/>
    </location>
    <ligand>
        <name>Mn(2+)</name>
        <dbReference type="ChEBI" id="CHEBI:29035"/>
        <label>1</label>
    </ligand>
</feature>
<evidence type="ECO:0000256" key="1">
    <source>
        <dbReference type="ARBA" id="ARBA00008071"/>
    </source>
</evidence>
<evidence type="ECO:0000256" key="10">
    <source>
        <dbReference type="PIRSR" id="PIRSR601233-1"/>
    </source>
</evidence>
<evidence type="ECO:0000256" key="13">
    <source>
        <dbReference type="RuleBase" id="RU371113"/>
    </source>
</evidence>
<dbReference type="Gene3D" id="3.90.1860.10">
    <property type="entry name" value="tRNA-splicing ligase RtcB"/>
    <property type="match status" value="1"/>
</dbReference>
<evidence type="ECO:0000256" key="5">
    <source>
        <dbReference type="ARBA" id="ARBA00022800"/>
    </source>
</evidence>
<feature type="binding site" evidence="11">
    <location>
        <begin position="206"/>
        <end position="210"/>
    </location>
    <ligand>
        <name>GMP</name>
        <dbReference type="ChEBI" id="CHEBI:58115"/>
    </ligand>
</feature>
<name>A0A1F7Y725_9BACT</name>
<dbReference type="PANTHER" id="PTHR11118:SF1">
    <property type="entry name" value="RNA-SPLICING LIGASE RTCB HOMOLOG"/>
    <property type="match status" value="1"/>
</dbReference>
<evidence type="ECO:0000256" key="2">
    <source>
        <dbReference type="ARBA" id="ARBA00022598"/>
    </source>
</evidence>
<dbReference type="InterPro" id="IPR036025">
    <property type="entry name" value="RtcB-like_sf"/>
</dbReference>
<feature type="binding site" evidence="11">
    <location>
        <position position="488"/>
    </location>
    <ligand>
        <name>GMP</name>
        <dbReference type="ChEBI" id="CHEBI:58115"/>
    </ligand>
</feature>
<comment type="subunit">
    <text evidence="13">Monomer.</text>
</comment>
<dbReference type="AlphaFoldDB" id="A0A1F7Y725"/>
<keyword evidence="3 12" id="KW-0479">Metal-binding</keyword>
<evidence type="ECO:0000256" key="6">
    <source>
        <dbReference type="ARBA" id="ARBA00023134"/>
    </source>
</evidence>
<evidence type="ECO:0000256" key="8">
    <source>
        <dbReference type="ARBA" id="ARBA00047746"/>
    </source>
</evidence>
<keyword evidence="4 11" id="KW-0547">Nucleotide-binding</keyword>
<comment type="cofactor">
    <cofactor evidence="12 13">
        <name>Mn(2+)</name>
        <dbReference type="ChEBI" id="CHEBI:29035"/>
    </cofactor>
    <text evidence="12 13">Binds 2 manganese ions per subunit.</text>
</comment>
<dbReference type="SUPFAM" id="SSF103365">
    <property type="entry name" value="Hypothetical protein PH1602"/>
    <property type="match status" value="1"/>
</dbReference>
<evidence type="ECO:0000313" key="14">
    <source>
        <dbReference type="EMBL" id="OGM22438.1"/>
    </source>
</evidence>
<comment type="catalytic activity">
    <reaction evidence="8">
        <text>a 3'-end 3'-phospho-ribonucleotide-RNA + a 5'-end dephospho-ribonucleoside-RNA + GTP = a ribonucleotidyl-ribonucleotide-RNA + GMP + diphosphate</text>
        <dbReference type="Rhea" id="RHEA:68076"/>
        <dbReference type="Rhea" id="RHEA-COMP:10463"/>
        <dbReference type="Rhea" id="RHEA-COMP:13936"/>
        <dbReference type="Rhea" id="RHEA-COMP:17355"/>
        <dbReference type="ChEBI" id="CHEBI:33019"/>
        <dbReference type="ChEBI" id="CHEBI:37565"/>
        <dbReference type="ChEBI" id="CHEBI:58115"/>
        <dbReference type="ChEBI" id="CHEBI:83062"/>
        <dbReference type="ChEBI" id="CHEBI:138284"/>
        <dbReference type="ChEBI" id="CHEBI:173118"/>
        <dbReference type="EC" id="6.5.1.8"/>
    </reaction>
</comment>
<feature type="binding site" evidence="11">
    <location>
        <begin position="386"/>
        <end position="389"/>
    </location>
    <ligand>
        <name>GMP</name>
        <dbReference type="ChEBI" id="CHEBI:58115"/>
    </ligand>
</feature>
<dbReference type="EC" id="6.5.1.-" evidence="13"/>
<dbReference type="Pfam" id="PF01139">
    <property type="entry name" value="RtcB"/>
    <property type="match status" value="1"/>
</dbReference>
<keyword evidence="6 11" id="KW-0342">GTP-binding</keyword>
<comment type="similarity">
    <text evidence="1 13">Belongs to the RtcB family.</text>
</comment>
<keyword evidence="5" id="KW-0692">RNA repair</keyword>
<evidence type="ECO:0000256" key="7">
    <source>
        <dbReference type="ARBA" id="ARBA00023211"/>
    </source>
</evidence>
<feature type="binding site" evidence="11">
    <location>
        <begin position="333"/>
        <end position="334"/>
    </location>
    <ligand>
        <name>GMP</name>
        <dbReference type="ChEBI" id="CHEBI:58115"/>
    </ligand>
</feature>
<feature type="binding site" evidence="11">
    <location>
        <position position="393"/>
    </location>
    <ligand>
        <name>GMP</name>
        <dbReference type="ChEBI" id="CHEBI:58115"/>
    </ligand>
</feature>
<dbReference type="InterPro" id="IPR001233">
    <property type="entry name" value="RtcB"/>
</dbReference>
<dbReference type="FunFam" id="3.90.1860.10:FF:000001">
    <property type="entry name" value="tRNA-splicing ligase RtcB homolog"/>
    <property type="match status" value="1"/>
</dbReference>
<feature type="binding site" evidence="12">
    <location>
        <position position="239"/>
    </location>
    <ligand>
        <name>Mn(2+)</name>
        <dbReference type="ChEBI" id="CHEBI:29035"/>
        <label>2</label>
    </ligand>
</feature>
<reference evidence="14 15" key="1">
    <citation type="journal article" date="2016" name="Nat. Commun.">
        <title>Thousands of microbial genomes shed light on interconnected biogeochemical processes in an aquifer system.</title>
        <authorList>
            <person name="Anantharaman K."/>
            <person name="Brown C.T."/>
            <person name="Hug L.A."/>
            <person name="Sharon I."/>
            <person name="Castelle C.J."/>
            <person name="Probst A.J."/>
            <person name="Thomas B.C."/>
            <person name="Singh A."/>
            <person name="Wilkins M.J."/>
            <person name="Karaoz U."/>
            <person name="Brodie E.L."/>
            <person name="Williams K.H."/>
            <person name="Hubbard S.S."/>
            <person name="Banfield J.F."/>
        </authorList>
    </citation>
    <scope>NUCLEOTIDE SEQUENCE [LARGE SCALE GENOMIC DNA]</scope>
</reference>
<accession>A0A1F7Y725</accession>
<gene>
    <name evidence="13" type="primary">rtcB</name>
    <name evidence="14" type="ORF">A2863_03865</name>
</gene>
<dbReference type="GO" id="GO:0005525">
    <property type="term" value="F:GTP binding"/>
    <property type="evidence" value="ECO:0007669"/>
    <property type="project" value="UniProtKB-KW"/>
</dbReference>
<comment type="caution">
    <text evidence="14">The sequence shown here is derived from an EMBL/GenBank/DDBJ whole genome shotgun (WGS) entry which is preliminary data.</text>
</comment>
<feature type="binding site" evidence="12">
    <location>
        <position position="333"/>
    </location>
    <ligand>
        <name>Mn(2+)</name>
        <dbReference type="ChEBI" id="CHEBI:29035"/>
        <label>2</label>
    </ligand>
</feature>
<protein>
    <recommendedName>
        <fullName evidence="13">tRNA-splicing ligase RtcB</fullName>
        <ecNumber evidence="13">6.5.1.-</ecNumber>
    </recommendedName>
</protein>
<dbReference type="GO" id="GO:0042245">
    <property type="term" value="P:RNA repair"/>
    <property type="evidence" value="ECO:0007669"/>
    <property type="project" value="UniProtKB-KW"/>
</dbReference>
<dbReference type="GO" id="GO:0006396">
    <property type="term" value="P:RNA processing"/>
    <property type="evidence" value="ECO:0007669"/>
    <property type="project" value="InterPro"/>
</dbReference>
<dbReference type="PANTHER" id="PTHR11118">
    <property type="entry name" value="RNA-SPLICING LIGASE RTCB HOMOLOG"/>
    <property type="match status" value="1"/>
</dbReference>
<dbReference type="GO" id="GO:0170057">
    <property type="term" value="F:RNA ligase (GTP) activity"/>
    <property type="evidence" value="ECO:0007669"/>
    <property type="project" value="UniProtKB-EC"/>
</dbReference>
<evidence type="ECO:0000256" key="9">
    <source>
        <dbReference type="ARBA" id="ARBA00049514"/>
    </source>
</evidence>